<comment type="caution">
    <text evidence="7">The sequence shown here is derived from an EMBL/GenBank/DDBJ whole genome shotgun (WGS) entry which is preliminary data.</text>
</comment>
<feature type="transmembrane region" description="Helical" evidence="4">
    <location>
        <begin position="1865"/>
        <end position="1892"/>
    </location>
</feature>
<evidence type="ECO:0000256" key="2">
    <source>
        <dbReference type="ARBA" id="ARBA00023157"/>
    </source>
</evidence>
<dbReference type="InterPro" id="IPR000800">
    <property type="entry name" value="Notch_dom"/>
</dbReference>
<dbReference type="OrthoDB" id="294016at2759"/>
<dbReference type="PANTHER" id="PTHR11319">
    <property type="entry name" value="G PROTEIN-COUPLED RECEPTOR-RELATED"/>
    <property type="match status" value="1"/>
</dbReference>
<evidence type="ECO:0000256" key="5">
    <source>
        <dbReference type="SAM" id="SignalP"/>
    </source>
</evidence>
<feature type="transmembrane region" description="Helical" evidence="4">
    <location>
        <begin position="1721"/>
        <end position="1739"/>
    </location>
</feature>
<feature type="transmembrane region" description="Helical" evidence="4">
    <location>
        <begin position="1782"/>
        <end position="1803"/>
    </location>
</feature>
<feature type="transmembrane region" description="Helical" evidence="4">
    <location>
        <begin position="2005"/>
        <end position="2027"/>
    </location>
</feature>
<dbReference type="InterPro" id="IPR011050">
    <property type="entry name" value="Pectin_lyase_fold/virulence"/>
</dbReference>
<protein>
    <recommendedName>
        <fullName evidence="6">LNR domain-containing protein</fullName>
    </recommendedName>
</protein>
<keyword evidence="5" id="KW-0732">Signal</keyword>
<evidence type="ECO:0000256" key="4">
    <source>
        <dbReference type="SAM" id="Phobius"/>
    </source>
</evidence>
<dbReference type="SUPFAM" id="SSF51126">
    <property type="entry name" value="Pectin lyase-like"/>
    <property type="match status" value="5"/>
</dbReference>
<keyword evidence="4" id="KW-0472">Membrane</keyword>
<evidence type="ECO:0000256" key="3">
    <source>
        <dbReference type="ARBA" id="ARBA00023180"/>
    </source>
</evidence>
<dbReference type="EMBL" id="MPUH01000131">
    <property type="protein sequence ID" value="OMJ89203.1"/>
    <property type="molecule type" value="Genomic_DNA"/>
</dbReference>
<feature type="transmembrane region" description="Helical" evidence="4">
    <location>
        <begin position="1981"/>
        <end position="1999"/>
    </location>
</feature>
<keyword evidence="2" id="KW-1015">Disulfide bond</keyword>
<dbReference type="Gene3D" id="4.10.470.20">
    <property type="match status" value="1"/>
</dbReference>
<keyword evidence="8" id="KW-1185">Reference proteome</keyword>
<evidence type="ECO:0000313" key="8">
    <source>
        <dbReference type="Proteomes" id="UP000187209"/>
    </source>
</evidence>
<dbReference type="Proteomes" id="UP000187209">
    <property type="component" value="Unassembled WGS sequence"/>
</dbReference>
<feature type="domain" description="LNR" evidence="6">
    <location>
        <begin position="83"/>
        <end position="114"/>
    </location>
</feature>
<evidence type="ECO:0000259" key="6">
    <source>
        <dbReference type="SMART" id="SM00004"/>
    </source>
</evidence>
<dbReference type="InterPro" id="IPR039448">
    <property type="entry name" value="Beta_helix"/>
</dbReference>
<feature type="transmembrane region" description="Helical" evidence="4">
    <location>
        <begin position="1687"/>
        <end position="1709"/>
    </location>
</feature>
<feature type="transmembrane region" description="Helical" evidence="4">
    <location>
        <begin position="1815"/>
        <end position="1832"/>
    </location>
</feature>
<feature type="signal peptide" evidence="5">
    <location>
        <begin position="1"/>
        <end position="18"/>
    </location>
</feature>
<sequence>MWELLIIVYFGFGTFCDTDCPIIWKGDSICDSSCMTPKCEFDRGDCNQDCINKGCKKMQPDGICDEMCNYFECGYDFGDCSECEKLGCYKHAPDGNCEPKCNNQVCQYDFGDCSACQKHECYKKSADGICDLECNNSDCGNDYGDCTFCNNNCKSLVSNDICDVACNTIQCQNDFGDCTVCGNGCTKNLLSNSVCDSECNTEDCTYDNNVCNCSGECKKPMLSNGVCDVKCFVPECNYDIGDKNACLKTYYVTSNQVMTYDGTLEKPFPNILLALGMPIDFFAEILLVGDGSFSLSSGEEYSSQCFKNLKTFHATIRPLLCSEKNVPGCYNEGSKAVIMISKAAVCMEISQYLTIENIIFSQNDKVDPLCATSNYCRSTVKINDTIIYDDQGNLLNSNTYLNQSYCDKFNRISLFDLKSSSALLLNVIIMQNVNFENMRFGYKNLIKSASQNVTFLNVDFYNIYTKDETLFIEGDYTSIFNYQGGSVEFLNNGFEPIGTAELNSFIKLRAIESIIMSDIEFINNLVNGKNRDLISIDTVFKLNITGILFKDNYADYGLINILQDYSTEYEDALILISGCTFERNFMSYVINIFYKFGCQNINIENNDFTENIASNDIVYLKYTNDYATRCSLSKWSTNFENNNFTSNYAKYKIIEISKLGNVTLTNNIIEKNGEFINPNLTIKLDIIKVTDAYLKLGLPFIENSLCKELVYLDEITGLEISNMHIQYNLCPLIKIFKNTNFLTFEKNYFLHNFQSSDEWFVYLVSDFCSIKNLTFINNTYSGVLKGLLYIEGTSDNQQCSLDNFYIEKSIDFINFQHIQQLEISSMTVTDKIDCNPSTILFTISSDSTFILTDSTFEKGKSRLLSFSAENNGKSLLLNIESVTISQYSTELLIYIDPSLQIDKNSFIDSLSVIDSSSKLLSISSTQGKLLLENCIFTNNNIPSDNLIEVSGNNELAIKNSTFEKNSANIIIYIFSSKNNTFLSIQNTNFTQNYGSVVKILYATAEFINTYFYNNTAEYGTVAYLTSESKAVFNNCKLEKNTASKNGVISVMSTSAIEVLYTNFIENTANGKGGVLFIDQSSIIDAKSSQFIKNKAFQGSCIFAQHSQDESKIDNCTFSQNSAGYTGCLSTLESNFTLSNSLFTSNIADNYPAIEILYYSTITLLSCTFSNHSGVGAHIGIENESILNIKNSKFLSSSSSLCCSVFKVINSYFTCDFCTVSDSKSYRSSAIYCEKSYGLYRNCAFLNSVFDNIYTEDYGAVIQGESLSEMIFSNVTIRNFDGSAIYLTRQTSGDVENSYFECEDYLDGSGIQGTGIQCLECSEIIIKNSGFKNLSSTYYGGCLYLNTYDNEKIISIKDSTFDFCISYIGGGIYLIDSNISISKCEFTENQAESGNLQYEGQGGALFFEYPNKQCTAEIKDSLFVKNKATVSGGAIQWYDYQPIIADCSFSSNIAEYGPNTASFPCKLEVSESRQLNEIEFAPGQTIPIPIIAYIQDHYNQTVATDFSTTAEIFEADSINYTVTGYTKVTADYGVLNFSNIIIIGTPNTSTSLIIASSLPILSGSNQDISIDIKMRYCIIGEALEGGNTCKKCNKETYNINAGELCKKCPSGAVCQGEANIVAAPGYWRYGKYTDYFFECFYAEACLGELSSSVCLEGYTSNLCQSCSVGYSRSGDNQCAKCLDRDQSALILTGWMVFNVLTIVVLTASSINDAFKEESITSIYFKIFMNYLQLVTLTISFELNWPWLVKQMFYYQNRASGSLNQNYSFDCFLYNNIEPFYAKLIFLNVAPLICFLASGVFWPIWGRIRKSTNLKQKLFGSMVVQLFMLHPNLLKYNFSIFNCMEISPGQNYLVSDLSLKCWGSRHILYSIGVAIPGIIIWCIFIPAFLLLILYRRRNQLSSEAEKIKYGFLYKGFKSNRYYWEFVIMLRKIIIICSSVFLKNTSPGIQALIVFVVILFAYTFQRRLEPYSVGQLNEMELRSIMVSVVTIYAGLFFLTNHIDSYGKTTLFVFMVIMNTIFLLYWGYYTFGFYIRKIYLKCKAIKNIFSVKIQNWKTKMRADRGLIYATNITASYVDEQKIHSIKVSEVDENSFEKKRSLSL</sequence>
<evidence type="ECO:0000256" key="1">
    <source>
        <dbReference type="ARBA" id="ARBA00022737"/>
    </source>
</evidence>
<feature type="domain" description="LNR" evidence="6">
    <location>
        <begin position="171"/>
        <end position="212"/>
    </location>
</feature>
<reference evidence="7 8" key="1">
    <citation type="submission" date="2016-11" db="EMBL/GenBank/DDBJ databases">
        <title>The macronuclear genome of Stentor coeruleus: a giant cell with tiny introns.</title>
        <authorList>
            <person name="Slabodnick M."/>
            <person name="Ruby J.G."/>
            <person name="Reiff S.B."/>
            <person name="Swart E.C."/>
            <person name="Gosai S."/>
            <person name="Prabakaran S."/>
            <person name="Witkowska E."/>
            <person name="Larue G.E."/>
            <person name="Fisher S."/>
            <person name="Freeman R.M."/>
            <person name="Gunawardena J."/>
            <person name="Chu W."/>
            <person name="Stover N.A."/>
            <person name="Gregory B.D."/>
            <person name="Nowacki M."/>
            <person name="Derisi J."/>
            <person name="Roy S.W."/>
            <person name="Marshall W.F."/>
            <person name="Sood P."/>
        </authorList>
    </citation>
    <scope>NUCLEOTIDE SEQUENCE [LARGE SCALE GENOMIC DNA]</scope>
    <source>
        <strain evidence="7">WM001</strain>
    </source>
</reference>
<keyword evidence="4" id="KW-0812">Transmembrane</keyword>
<organism evidence="7 8">
    <name type="scientific">Stentor coeruleus</name>
    <dbReference type="NCBI Taxonomy" id="5963"/>
    <lineage>
        <taxon>Eukaryota</taxon>
        <taxon>Sar</taxon>
        <taxon>Alveolata</taxon>
        <taxon>Ciliophora</taxon>
        <taxon>Postciliodesmatophora</taxon>
        <taxon>Heterotrichea</taxon>
        <taxon>Heterotrichida</taxon>
        <taxon>Stentoridae</taxon>
        <taxon>Stentor</taxon>
    </lineage>
</organism>
<feature type="domain" description="LNR" evidence="6">
    <location>
        <begin position="115"/>
        <end position="147"/>
    </location>
</feature>
<accession>A0A1R2CJM8</accession>
<gene>
    <name evidence="7" type="ORF">SteCoe_8680</name>
</gene>
<name>A0A1R2CJM8_9CILI</name>
<feature type="transmembrane region" description="Helical" evidence="4">
    <location>
        <begin position="1919"/>
        <end position="1939"/>
    </location>
</feature>
<feature type="transmembrane region" description="Helical" evidence="4">
    <location>
        <begin position="1945"/>
        <end position="1961"/>
    </location>
</feature>
<dbReference type="PANTHER" id="PTHR11319:SF35">
    <property type="entry name" value="OUTER MEMBRANE PROTEIN PMPC-RELATED"/>
    <property type="match status" value="1"/>
</dbReference>
<dbReference type="Pfam" id="PF00066">
    <property type="entry name" value="Notch"/>
    <property type="match status" value="4"/>
</dbReference>
<evidence type="ECO:0000313" key="7">
    <source>
        <dbReference type="EMBL" id="OMJ89203.1"/>
    </source>
</evidence>
<dbReference type="Pfam" id="PF13229">
    <property type="entry name" value="Beta_helix"/>
    <property type="match status" value="1"/>
</dbReference>
<keyword evidence="1" id="KW-0677">Repeat</keyword>
<feature type="domain" description="LNR" evidence="6">
    <location>
        <begin position="43"/>
        <end position="81"/>
    </location>
</feature>
<proteinExistence type="predicted"/>
<dbReference type="SMART" id="SM00004">
    <property type="entry name" value="NL"/>
    <property type="match status" value="4"/>
</dbReference>
<keyword evidence="3" id="KW-0325">Glycoprotein</keyword>
<feature type="chain" id="PRO_5012638981" description="LNR domain-containing protein" evidence="5">
    <location>
        <begin position="19"/>
        <end position="2099"/>
    </location>
</feature>
<dbReference type="Gene3D" id="3.30.300.320">
    <property type="match status" value="2"/>
</dbReference>
<keyword evidence="4" id="KW-1133">Transmembrane helix</keyword>